<dbReference type="PROSITE" id="PS51379">
    <property type="entry name" value="4FE4S_FER_2"/>
    <property type="match status" value="1"/>
</dbReference>
<organism evidence="1 2">
    <name type="scientific">Clostridium felsineum</name>
    <dbReference type="NCBI Taxonomy" id="36839"/>
    <lineage>
        <taxon>Bacteria</taxon>
        <taxon>Bacillati</taxon>
        <taxon>Bacillota</taxon>
        <taxon>Clostridia</taxon>
        <taxon>Eubacteriales</taxon>
        <taxon>Clostridiaceae</taxon>
        <taxon>Clostridium</taxon>
    </lineage>
</organism>
<dbReference type="InterPro" id="IPR036812">
    <property type="entry name" value="NAD(P)_OxRdtase_dom_sf"/>
</dbReference>
<dbReference type="InterPro" id="IPR023210">
    <property type="entry name" value="NADP_OxRdtase_dom"/>
</dbReference>
<dbReference type="Gene3D" id="3.30.70.20">
    <property type="match status" value="1"/>
</dbReference>
<dbReference type="PROSITE" id="PS00198">
    <property type="entry name" value="4FE4S_FER_1"/>
    <property type="match status" value="2"/>
</dbReference>
<protein>
    <submittedName>
        <fullName evidence="1">Uncharacterized protein</fullName>
    </submittedName>
</protein>
<dbReference type="RefSeq" id="WP_077835668.1">
    <property type="nucleotide sequence ID" value="NZ_CP096983.1"/>
</dbReference>
<keyword evidence="2" id="KW-1185">Reference proteome</keyword>
<name>A0A1S8L0Z1_9CLOT</name>
<dbReference type="InterPro" id="IPR017896">
    <property type="entry name" value="4Fe4S_Fe-S-bd"/>
</dbReference>
<dbReference type="AlphaFoldDB" id="A0A1S8L0Z1"/>
<evidence type="ECO:0000313" key="1">
    <source>
        <dbReference type="EMBL" id="URZ10593.1"/>
    </source>
</evidence>
<dbReference type="EMBL" id="CP096983">
    <property type="protein sequence ID" value="URZ10593.1"/>
    <property type="molecule type" value="Genomic_DNA"/>
</dbReference>
<sequence length="371" mass="43145">MKQKKLGFGCMRLPLTNSQDQTSIDLPQFCKMVDTFLQKGFTYFDTAYMYHNYVSETMVREALVKRYPRDSYTITTKLPTMMLKTKDDMERIFNEQLEKCGVEYFDYYLLHCLNKANYAIAQKLDSFRFIEDKKNEGKIRKIGFSYHDNSELLDEILTAHPEVEFVQLQLNYLDWDNSNIQSRKCYEICKKHDKPVIVMEPIKGGMLAKVPEEVEKMFKSYASQLSVASWAIRFAATHENVMMVLSGMSSCEQLEDNVSYMENFKPLDEEEMNIIDKAVDTINSSIAIPCTACQYCVEGCPKRIPIPKYFELYNYFTQFGTASNSLLHYKNFANNHGRASDCIACRQCENHCPQHLHIVDNLKKISAEFDK</sequence>
<reference evidence="1 2" key="1">
    <citation type="submission" date="2022-04" db="EMBL/GenBank/DDBJ databases">
        <title>Genome sequence of C. roseum typestrain.</title>
        <authorList>
            <person name="Poehlein A."/>
            <person name="Schoch T."/>
            <person name="Duerre P."/>
            <person name="Daniel R."/>
        </authorList>
    </citation>
    <scope>NUCLEOTIDE SEQUENCE [LARGE SCALE GENOMIC DNA]</scope>
    <source>
        <strain evidence="1 2">DSM 7320</strain>
    </source>
</reference>
<dbReference type="InterPro" id="IPR053135">
    <property type="entry name" value="AKR2_Oxidoreductase"/>
</dbReference>
<dbReference type="Pfam" id="PF13187">
    <property type="entry name" value="Fer4_9"/>
    <property type="match status" value="1"/>
</dbReference>
<gene>
    <name evidence="1" type="ORF">CROST_013030</name>
</gene>
<dbReference type="Proteomes" id="UP000190951">
    <property type="component" value="Chromosome"/>
</dbReference>
<dbReference type="PANTHER" id="PTHR43312:SF2">
    <property type="entry name" value="OXIDOREDUCTASE"/>
    <property type="match status" value="1"/>
</dbReference>
<dbReference type="Pfam" id="PF00248">
    <property type="entry name" value="Aldo_ket_red"/>
    <property type="match status" value="1"/>
</dbReference>
<dbReference type="SUPFAM" id="SSF51430">
    <property type="entry name" value="NAD(P)-linked oxidoreductase"/>
    <property type="match status" value="1"/>
</dbReference>
<accession>A0A1S8L0Z1</accession>
<evidence type="ECO:0000313" key="2">
    <source>
        <dbReference type="Proteomes" id="UP000190951"/>
    </source>
</evidence>
<dbReference type="PANTHER" id="PTHR43312">
    <property type="entry name" value="D-THREO-ALDOSE 1-DEHYDROGENASE"/>
    <property type="match status" value="1"/>
</dbReference>
<dbReference type="KEGG" id="crw:CROST_013030"/>
<dbReference type="SUPFAM" id="SSF46548">
    <property type="entry name" value="alpha-helical ferredoxin"/>
    <property type="match status" value="1"/>
</dbReference>
<dbReference type="CDD" id="cd19096">
    <property type="entry name" value="AKR_Fe-S_oxidoreductase"/>
    <property type="match status" value="1"/>
</dbReference>
<dbReference type="STRING" id="84029.CROST_33360"/>
<dbReference type="InterPro" id="IPR017900">
    <property type="entry name" value="4Fe4S_Fe_S_CS"/>
</dbReference>
<proteinExistence type="predicted"/>
<dbReference type="Gene3D" id="3.20.20.100">
    <property type="entry name" value="NADP-dependent oxidoreductase domain"/>
    <property type="match status" value="1"/>
</dbReference>